<evidence type="ECO:0000256" key="2">
    <source>
        <dbReference type="ARBA" id="ARBA00022448"/>
    </source>
</evidence>
<dbReference type="Pfam" id="PF00593">
    <property type="entry name" value="TonB_dep_Rec_b-barrel"/>
    <property type="match status" value="1"/>
</dbReference>
<sequence length="1011" mass="109607">MQIRLMLDKVASIKIERKKNIKKKRQSHRGFLSVSCLYKLRSNQTHLLSGFSVLAPAIFSLSVQAATQTTGQMVQFDIKAQRADKALIEYAKQTEQTVVFSYELAKQYDANSVYGFYTQLDALEALLGGTELDAVVDQNGLLSIKLKQINRNDNNMMKLSAVSAAVLPALLAVNSQGVNAAEEVAQEKIEKIAIVGSRVAGRSVEDLPVPVDILSAEALENTGQTEVGRMLQSIAPSFNFSSSAISDGTDALRPATLRGLGPDQTLVLINGKRRHQASIIHINGSVGRGTAGTDMNAIPASAIKRIEVLRDGAAAQYGSDAIAGVINIVLKDGSEGGKAAINYGQYSEGDGETINLDFNKGFALGDDGYLNTTINYRDRAPTNRAGLHGSCQFYGCTELSDGTLLAGDPRELTADRDTFRIGDADSQQFGLTINTGYELGDGELYGFITYSTRENESAAFFRHNANAGGNPVLQDNDATIPLGFLPKINTTIDDISYNFGYKTEFDNDASLDLSYTYGENSIDYTTSDTINASYANFLRYDQGLSAADIRTTIPREAYAYGMELSLQTINIDFTQNFDDYSLAMGAEIRTDEYRILEGSEYAYRDYDTTNGVSIYNGLSGGVGSEDASGGSQGFGGSSPASSVDESRDVISFYVDAEAYVIEDVILSGALRYDNYKGFGDTVNFKLAGNWSVTDDISLRGALSSGFRAPSMQQLYFNNVSTQFVVDTNGNLVAEEVGTFRNDSTLAQSLGIPKLKEEKSQNRSLGIVYNVTDNINVTVDYYSIDIDDRIVISDRLGKGLSTSLDAALNSAGAGVGQFFLNGADTETRGVDFVATWNTEGLGGTLDFTLAANFTKTDVVSLFSPAGSSLETVSVDDIFSAEDISIIEEWQPEDRINLSALYQRDDWTVNLSLNRFGEYTVEDGGRQTYGAEILTDVKVNYFVTEDLSVNIGANNLFDVYPDKNEIGNSRSGTIVDASGNTVISSSGVFDYSRRSAPFGFNGAYYYVGAEYRF</sequence>
<dbReference type="CDD" id="cd01347">
    <property type="entry name" value="ligand_gated_channel"/>
    <property type="match status" value="1"/>
</dbReference>
<comment type="subcellular location">
    <subcellularLocation>
        <location evidence="1">Cell outer membrane</location>
        <topology evidence="1">Multi-pass membrane protein</topology>
    </subcellularLocation>
</comment>
<evidence type="ECO:0008006" key="10">
    <source>
        <dbReference type="Google" id="ProtNLM"/>
    </source>
</evidence>
<protein>
    <recommendedName>
        <fullName evidence="10">Secretin/TonB short N-terminal domain-containing protein</fullName>
    </recommendedName>
</protein>
<keyword evidence="2" id="KW-0813">Transport</keyword>
<reference evidence="9" key="1">
    <citation type="journal article" date="2015" name="Nature">
        <title>Complex archaea that bridge the gap between prokaryotes and eukaryotes.</title>
        <authorList>
            <person name="Spang A."/>
            <person name="Saw J.H."/>
            <person name="Jorgensen S.L."/>
            <person name="Zaremba-Niedzwiedzka K."/>
            <person name="Martijn J."/>
            <person name="Lind A.E."/>
            <person name="van Eijk R."/>
            <person name="Schleper C."/>
            <person name="Guy L."/>
            <person name="Ettema T.J."/>
        </authorList>
    </citation>
    <scope>NUCLEOTIDE SEQUENCE</scope>
</reference>
<dbReference type="InterPro" id="IPR036942">
    <property type="entry name" value="Beta-barrel_TonB_sf"/>
</dbReference>
<dbReference type="InterPro" id="IPR039426">
    <property type="entry name" value="TonB-dep_rcpt-like"/>
</dbReference>
<dbReference type="SUPFAM" id="SSF56935">
    <property type="entry name" value="Porins"/>
    <property type="match status" value="1"/>
</dbReference>
<evidence type="ECO:0000313" key="9">
    <source>
        <dbReference type="EMBL" id="KKN79538.1"/>
    </source>
</evidence>
<organism evidence="9">
    <name type="scientific">marine sediment metagenome</name>
    <dbReference type="NCBI Taxonomy" id="412755"/>
    <lineage>
        <taxon>unclassified sequences</taxon>
        <taxon>metagenomes</taxon>
        <taxon>ecological metagenomes</taxon>
    </lineage>
</organism>
<proteinExistence type="predicted"/>
<evidence type="ECO:0000256" key="1">
    <source>
        <dbReference type="ARBA" id="ARBA00004571"/>
    </source>
</evidence>
<comment type="caution">
    <text evidence="9">The sequence shown here is derived from an EMBL/GenBank/DDBJ whole genome shotgun (WGS) entry which is preliminary data.</text>
</comment>
<evidence type="ECO:0000256" key="4">
    <source>
        <dbReference type="ARBA" id="ARBA00023077"/>
    </source>
</evidence>
<keyword evidence="5" id="KW-0472">Membrane</keyword>
<evidence type="ECO:0000256" key="3">
    <source>
        <dbReference type="ARBA" id="ARBA00022692"/>
    </source>
</evidence>
<dbReference type="Pfam" id="PF07715">
    <property type="entry name" value="Plug"/>
    <property type="match status" value="1"/>
</dbReference>
<dbReference type="Gene3D" id="2.170.130.10">
    <property type="entry name" value="TonB-dependent receptor, plug domain"/>
    <property type="match status" value="1"/>
</dbReference>
<dbReference type="InterPro" id="IPR037066">
    <property type="entry name" value="Plug_dom_sf"/>
</dbReference>
<name>A0A0F9WLS9_9ZZZZ</name>
<keyword evidence="6" id="KW-0998">Cell outer membrane</keyword>
<evidence type="ECO:0000256" key="5">
    <source>
        <dbReference type="ARBA" id="ARBA00023136"/>
    </source>
</evidence>
<accession>A0A0F9WLS9</accession>
<dbReference type="PROSITE" id="PS52016">
    <property type="entry name" value="TONB_DEPENDENT_REC_3"/>
    <property type="match status" value="1"/>
</dbReference>
<feature type="domain" description="TonB-dependent receptor plug" evidence="8">
    <location>
        <begin position="204"/>
        <end position="325"/>
    </location>
</feature>
<dbReference type="PANTHER" id="PTHR47234">
    <property type="match status" value="1"/>
</dbReference>
<evidence type="ECO:0000259" key="8">
    <source>
        <dbReference type="Pfam" id="PF07715"/>
    </source>
</evidence>
<dbReference type="AlphaFoldDB" id="A0A0F9WLS9"/>
<dbReference type="InterPro" id="IPR000531">
    <property type="entry name" value="Beta-barrel_TonB"/>
</dbReference>
<dbReference type="GO" id="GO:0009279">
    <property type="term" value="C:cell outer membrane"/>
    <property type="evidence" value="ECO:0007669"/>
    <property type="project" value="UniProtKB-SubCell"/>
</dbReference>
<evidence type="ECO:0000256" key="6">
    <source>
        <dbReference type="ARBA" id="ARBA00023237"/>
    </source>
</evidence>
<dbReference type="PANTHER" id="PTHR47234:SF3">
    <property type="entry name" value="SECRETIN_TONB SHORT N-TERMINAL DOMAIN-CONTAINING PROTEIN"/>
    <property type="match status" value="1"/>
</dbReference>
<keyword evidence="3" id="KW-0812">Transmembrane</keyword>
<dbReference type="EMBL" id="LAZR01000245">
    <property type="protein sequence ID" value="KKN79538.1"/>
    <property type="molecule type" value="Genomic_DNA"/>
</dbReference>
<evidence type="ECO:0000259" key="7">
    <source>
        <dbReference type="Pfam" id="PF00593"/>
    </source>
</evidence>
<dbReference type="Gene3D" id="3.55.50.30">
    <property type="match status" value="1"/>
</dbReference>
<keyword evidence="4" id="KW-0798">TonB box</keyword>
<gene>
    <name evidence="9" type="ORF">LCGC14_0338890</name>
</gene>
<dbReference type="InterPro" id="IPR012910">
    <property type="entry name" value="Plug_dom"/>
</dbReference>
<feature type="domain" description="TonB-dependent receptor-like beta-barrel" evidence="7">
    <location>
        <begin position="448"/>
        <end position="954"/>
    </location>
</feature>
<dbReference type="Gene3D" id="2.40.170.20">
    <property type="entry name" value="TonB-dependent receptor, beta-barrel domain"/>
    <property type="match status" value="1"/>
</dbReference>